<dbReference type="Proteomes" id="UP000030451">
    <property type="component" value="Unassembled WGS sequence"/>
</dbReference>
<evidence type="ECO:0000256" key="2">
    <source>
        <dbReference type="ARBA" id="ARBA00007758"/>
    </source>
</evidence>
<keyword evidence="4" id="KW-1015">Disulfide bond</keyword>
<keyword evidence="3" id="KW-0201">Cytochrome c-type biogenesis</keyword>
<dbReference type="STRING" id="379097.SE23_02635"/>
<protein>
    <submittedName>
        <fullName evidence="7">Thiol:disulfide interchange protein DsbE</fullName>
    </submittedName>
</protein>
<dbReference type="InterPro" id="IPR013766">
    <property type="entry name" value="Thioredoxin_domain"/>
</dbReference>
<evidence type="ECO:0000256" key="1">
    <source>
        <dbReference type="ARBA" id="ARBA00004383"/>
    </source>
</evidence>
<dbReference type="EMBL" id="JRWP01000008">
    <property type="protein sequence ID" value="KGY09307.1"/>
    <property type="molecule type" value="Genomic_DNA"/>
</dbReference>
<dbReference type="Pfam" id="PF08534">
    <property type="entry name" value="Redoxin"/>
    <property type="match status" value="1"/>
</dbReference>
<proteinExistence type="inferred from homology"/>
<dbReference type="PANTHER" id="PTHR42852:SF6">
    <property type="entry name" value="THIOL:DISULFIDE INTERCHANGE PROTEIN DSBE"/>
    <property type="match status" value="1"/>
</dbReference>
<dbReference type="InterPro" id="IPR050553">
    <property type="entry name" value="Thioredoxin_ResA/DsbE_sf"/>
</dbReference>
<dbReference type="GO" id="GO:0005886">
    <property type="term" value="C:plasma membrane"/>
    <property type="evidence" value="ECO:0007669"/>
    <property type="project" value="UniProtKB-SubCell"/>
</dbReference>
<dbReference type="GO" id="GO:0017004">
    <property type="term" value="P:cytochrome complex assembly"/>
    <property type="evidence" value="ECO:0007669"/>
    <property type="project" value="UniProtKB-KW"/>
</dbReference>
<dbReference type="RefSeq" id="WP_038190084.1">
    <property type="nucleotide sequence ID" value="NZ_JRWP01000008.1"/>
</dbReference>
<feature type="domain" description="Thioredoxin" evidence="6">
    <location>
        <begin position="37"/>
        <end position="175"/>
    </location>
</feature>
<dbReference type="PROSITE" id="PS51352">
    <property type="entry name" value="THIOREDOXIN_2"/>
    <property type="match status" value="1"/>
</dbReference>
<evidence type="ECO:0000256" key="5">
    <source>
        <dbReference type="ARBA" id="ARBA00023284"/>
    </source>
</evidence>
<dbReference type="Gene3D" id="3.40.30.10">
    <property type="entry name" value="Glutaredoxin"/>
    <property type="match status" value="1"/>
</dbReference>
<dbReference type="GO" id="GO:0015036">
    <property type="term" value="F:disulfide oxidoreductase activity"/>
    <property type="evidence" value="ECO:0007669"/>
    <property type="project" value="InterPro"/>
</dbReference>
<dbReference type="InterPro" id="IPR036249">
    <property type="entry name" value="Thioredoxin-like_sf"/>
</dbReference>
<evidence type="ECO:0000256" key="4">
    <source>
        <dbReference type="ARBA" id="ARBA00023157"/>
    </source>
</evidence>
<comment type="subcellular location">
    <subcellularLocation>
        <location evidence="1">Cell inner membrane</location>
        <topology evidence="1">Single-pass membrane protein</topology>
        <orientation evidence="1">Periplasmic side</orientation>
    </subcellularLocation>
</comment>
<sequence length="182" mass="19961">MALFNNRKVFIFVLLLAGFIGFLVAGLQSGNFGPSQQPVVRQLPSIPVTLLASGSVVHSDTLLGQDYQLVNVWASWCGVCKAEHAFLNQLASAGVPIIGLNYRDKKAAAQNYLALGGDPYRHVVFDPKGQFGIELGVVGTPETYVVNREGEIVYKHFGLLNQASWDERFAQYFSQEADDHDS</sequence>
<reference evidence="7 8" key="1">
    <citation type="submission" date="2014-10" db="EMBL/GenBank/DDBJ databases">
        <title>Genome sequencing of Vibrio sinaloensis T08.</title>
        <authorList>
            <person name="Chan K.-G."/>
            <person name="Mohamad N.I."/>
        </authorList>
    </citation>
    <scope>NUCLEOTIDE SEQUENCE [LARGE SCALE GENOMIC DNA]</scope>
    <source>
        <strain evidence="7 8">T08</strain>
    </source>
</reference>
<comment type="caution">
    <text evidence="7">The sequence shown here is derived from an EMBL/GenBank/DDBJ whole genome shotgun (WGS) entry which is preliminary data.</text>
</comment>
<name>A0A0A5HUR7_PHOS4</name>
<dbReference type="GO" id="GO:0030288">
    <property type="term" value="C:outer membrane-bounded periplasmic space"/>
    <property type="evidence" value="ECO:0007669"/>
    <property type="project" value="InterPro"/>
</dbReference>
<evidence type="ECO:0000313" key="8">
    <source>
        <dbReference type="Proteomes" id="UP000030451"/>
    </source>
</evidence>
<comment type="similarity">
    <text evidence="2">Belongs to the thioredoxin family. DsbE subfamily.</text>
</comment>
<dbReference type="PANTHER" id="PTHR42852">
    <property type="entry name" value="THIOL:DISULFIDE INTERCHANGE PROTEIN DSBE"/>
    <property type="match status" value="1"/>
</dbReference>
<gene>
    <name evidence="7" type="ORF">NM06_08585</name>
</gene>
<evidence type="ECO:0000259" key="6">
    <source>
        <dbReference type="PROSITE" id="PS51352"/>
    </source>
</evidence>
<keyword evidence="5" id="KW-0676">Redox-active center</keyword>
<evidence type="ECO:0000256" key="3">
    <source>
        <dbReference type="ARBA" id="ARBA00022748"/>
    </source>
</evidence>
<dbReference type="SUPFAM" id="SSF52833">
    <property type="entry name" value="Thioredoxin-like"/>
    <property type="match status" value="1"/>
</dbReference>
<accession>A0A0A5HUR7</accession>
<dbReference type="NCBIfam" id="TIGR00385">
    <property type="entry name" value="dsbE"/>
    <property type="match status" value="1"/>
</dbReference>
<organism evidence="7 8">
    <name type="scientific">Photobacterium sp. (strain ATCC 43367)</name>
    <dbReference type="NCBI Taxonomy" id="379097"/>
    <lineage>
        <taxon>Bacteria</taxon>
        <taxon>Pseudomonadati</taxon>
        <taxon>Pseudomonadota</taxon>
        <taxon>Gammaproteobacteria</taxon>
        <taxon>Vibrionales</taxon>
        <taxon>Vibrionaceae</taxon>
        <taxon>Vibrio</taxon>
        <taxon>Vibrio oreintalis group</taxon>
    </lineage>
</organism>
<dbReference type="OrthoDB" id="9799347at2"/>
<dbReference type="InterPro" id="IPR004799">
    <property type="entry name" value="Periplasmic_diS_OxRdtase_DsbE"/>
</dbReference>
<evidence type="ECO:0000313" key="7">
    <source>
        <dbReference type="EMBL" id="KGY09307.1"/>
    </source>
</evidence>
<dbReference type="InterPro" id="IPR013740">
    <property type="entry name" value="Redoxin"/>
</dbReference>
<dbReference type="AlphaFoldDB" id="A0A0A5HUR7"/>